<dbReference type="InterPro" id="IPR050929">
    <property type="entry name" value="PFKA"/>
</dbReference>
<dbReference type="EC" id="2.7.1.90" evidence="6"/>
<evidence type="ECO:0000256" key="3">
    <source>
        <dbReference type="ARBA" id="ARBA00022723"/>
    </source>
</evidence>
<feature type="binding site" evidence="6">
    <location>
        <position position="245"/>
    </location>
    <ligand>
        <name>substrate</name>
    </ligand>
</feature>
<dbReference type="EMBL" id="FNID01000016">
    <property type="protein sequence ID" value="SDN34037.1"/>
    <property type="molecule type" value="Genomic_DNA"/>
</dbReference>
<feature type="site" description="Important for catalytic activity and substrate specificity; stabilizes the transition state when the phosphoryl donor is PPi; prevents ATP from binding by mimicking the alpha-phosphate group of ATP" evidence="6">
    <location>
        <position position="115"/>
    </location>
</feature>
<dbReference type="UniPathway" id="UPA00109">
    <property type="reaction ID" value="UER00182"/>
</dbReference>
<comment type="similarity">
    <text evidence="6">Belongs to the phosphofructokinase type A (PFKA) family. PPi-dependent PFK group II subfamily. Clade 'B2' sub-subfamily.</text>
</comment>
<feature type="binding site" evidence="6">
    <location>
        <begin position="188"/>
        <end position="190"/>
    </location>
    <ligand>
        <name>substrate</name>
    </ligand>
</feature>
<feature type="active site" description="Proton acceptor" evidence="6">
    <location>
        <position position="144"/>
    </location>
</feature>
<name>A0A1H0AKQ5_9FIRM</name>
<keyword evidence="5 6" id="KW-0460">Magnesium</keyword>
<feature type="domain" description="Phosphofructokinase" evidence="7">
    <location>
        <begin position="4"/>
        <end position="325"/>
    </location>
</feature>
<dbReference type="InterPro" id="IPR000023">
    <property type="entry name" value="Phosphofructokinase_dom"/>
</dbReference>
<comment type="activity regulation">
    <text evidence="6">Non-allosteric.</text>
</comment>
<dbReference type="SUPFAM" id="SSF53784">
    <property type="entry name" value="Phosphofructokinase"/>
    <property type="match status" value="1"/>
</dbReference>
<keyword evidence="9" id="KW-1185">Reference proteome</keyword>
<keyword evidence="3 6" id="KW-0479">Metal-binding</keyword>
<dbReference type="STRING" id="258515.SAMN05192585_11658"/>
<evidence type="ECO:0000256" key="1">
    <source>
        <dbReference type="ARBA" id="ARBA00001946"/>
    </source>
</evidence>
<evidence type="ECO:0000313" key="8">
    <source>
        <dbReference type="EMBL" id="SDN34037.1"/>
    </source>
</evidence>
<dbReference type="PANTHER" id="PTHR45770">
    <property type="entry name" value="ATP-DEPENDENT 6-PHOSPHOFRUCTOKINASE 1"/>
    <property type="match status" value="1"/>
</dbReference>
<comment type="pathway">
    <text evidence="6">Carbohydrate degradation; glycolysis; D-glyceraldehyde 3-phosphate and glycerone phosphate from D-glucose: step 3/4.</text>
</comment>
<dbReference type="GO" id="GO:0047334">
    <property type="term" value="F:diphosphate-fructose-6-phosphate 1-phosphotransferase activity"/>
    <property type="evidence" value="ECO:0007669"/>
    <property type="project" value="UniProtKB-EC"/>
</dbReference>
<dbReference type="GO" id="GO:0003872">
    <property type="term" value="F:6-phosphofructokinase activity"/>
    <property type="evidence" value="ECO:0007669"/>
    <property type="project" value="UniProtKB-UniRule"/>
</dbReference>
<dbReference type="NCBIfam" id="NF010675">
    <property type="entry name" value="PRK14072.1"/>
    <property type="match status" value="1"/>
</dbReference>
<comment type="subcellular location">
    <subcellularLocation>
        <location evidence="6">Cytoplasm</location>
    </subcellularLocation>
</comment>
<evidence type="ECO:0000256" key="4">
    <source>
        <dbReference type="ARBA" id="ARBA00022777"/>
    </source>
</evidence>
<protein>
    <recommendedName>
        <fullName evidence="6">Pyrophosphate--fructose 6-phosphate 1-phosphotransferase</fullName>
        <ecNumber evidence="6">2.7.1.90</ecNumber>
    </recommendedName>
    <alternativeName>
        <fullName evidence="6">6-phosphofructokinase, pyrophosphate dependent</fullName>
    </alternativeName>
    <alternativeName>
        <fullName evidence="6">PPi-dependent phosphofructokinase</fullName>
        <shortName evidence="6">PPi-PFK</shortName>
    </alternativeName>
    <alternativeName>
        <fullName evidence="6">Pyrophosphate-dependent 6-phosphofructose-1-kinase</fullName>
    </alternativeName>
</protein>
<dbReference type="Proteomes" id="UP000199182">
    <property type="component" value="Unassembled WGS sequence"/>
</dbReference>
<dbReference type="PRINTS" id="PR00476">
    <property type="entry name" value="PHFRCTKINASE"/>
</dbReference>
<dbReference type="GO" id="GO:0005737">
    <property type="term" value="C:cytoplasm"/>
    <property type="evidence" value="ECO:0007669"/>
    <property type="project" value="UniProtKB-SubCell"/>
</dbReference>
<feature type="binding site" evidence="6">
    <location>
        <position position="12"/>
    </location>
    <ligand>
        <name>diphosphate</name>
        <dbReference type="ChEBI" id="CHEBI:33019"/>
    </ligand>
</feature>
<dbReference type="Pfam" id="PF00365">
    <property type="entry name" value="PFK"/>
    <property type="match status" value="1"/>
</dbReference>
<gene>
    <name evidence="6" type="primary">pfp</name>
    <name evidence="8" type="ORF">SAMN05192585_11658</name>
</gene>
<dbReference type="GO" id="GO:0006002">
    <property type="term" value="P:fructose 6-phosphate metabolic process"/>
    <property type="evidence" value="ECO:0007669"/>
    <property type="project" value="InterPro"/>
</dbReference>
<reference evidence="8 9" key="1">
    <citation type="submission" date="2016-10" db="EMBL/GenBank/DDBJ databases">
        <authorList>
            <person name="de Groot N.N."/>
        </authorList>
    </citation>
    <scope>NUCLEOTIDE SEQUENCE [LARGE SCALE GENOMIC DNA]</scope>
    <source>
        <strain evidence="8 9">CGMCC 1.5012</strain>
    </source>
</reference>
<feature type="binding site" evidence="6">
    <location>
        <position position="114"/>
    </location>
    <ligand>
        <name>Mg(2+)</name>
        <dbReference type="ChEBI" id="CHEBI:18420"/>
        <note>catalytic</note>
    </ligand>
</feature>
<dbReference type="GO" id="GO:0046872">
    <property type="term" value="F:metal ion binding"/>
    <property type="evidence" value="ECO:0007669"/>
    <property type="project" value="UniProtKB-KW"/>
</dbReference>
<dbReference type="InterPro" id="IPR022953">
    <property type="entry name" value="ATP_PFK"/>
</dbReference>
<comment type="catalytic activity">
    <reaction evidence="6">
        <text>beta-D-fructose 6-phosphate + diphosphate = beta-D-fructose 1,6-bisphosphate + phosphate + H(+)</text>
        <dbReference type="Rhea" id="RHEA:13613"/>
        <dbReference type="ChEBI" id="CHEBI:15378"/>
        <dbReference type="ChEBI" id="CHEBI:32966"/>
        <dbReference type="ChEBI" id="CHEBI:33019"/>
        <dbReference type="ChEBI" id="CHEBI:43474"/>
        <dbReference type="ChEBI" id="CHEBI:57634"/>
        <dbReference type="EC" id="2.7.1.90"/>
    </reaction>
</comment>
<keyword evidence="4 6" id="KW-0418">Kinase</keyword>
<proteinExistence type="inferred from homology"/>
<dbReference type="InterPro" id="IPR011404">
    <property type="entry name" value="PPi-PFK"/>
</dbReference>
<evidence type="ECO:0000256" key="6">
    <source>
        <dbReference type="HAMAP-Rule" id="MF_01978"/>
    </source>
</evidence>
<comment type="function">
    <text evidence="6">Catalyzes the phosphorylation of D-fructose 6-phosphate, the first committing step of glycolysis. Uses inorganic phosphate (PPi) as phosphoryl donor instead of ATP like common ATP-dependent phosphofructokinases (ATP-PFKs), which renders the reaction reversible, and can thus function both in glycolysis and gluconeogenesis. Consistently, PPi-PFK can replace the enzymes of both the forward (ATP-PFK) and reverse (fructose-bisphosphatase (FBPase)) reactions.</text>
</comment>
<feature type="binding site" evidence="6">
    <location>
        <begin position="142"/>
        <end position="144"/>
    </location>
    <ligand>
        <name>substrate</name>
    </ligand>
</feature>
<accession>A0A1H0AKQ5</accession>
<comment type="caution">
    <text evidence="6">Lacks conserved residue(s) required for the propagation of feature annotation.</text>
</comment>
<organism evidence="8 9">
    <name type="scientific">Acetanaerobacterium elongatum</name>
    <dbReference type="NCBI Taxonomy" id="258515"/>
    <lineage>
        <taxon>Bacteria</taxon>
        <taxon>Bacillati</taxon>
        <taxon>Bacillota</taxon>
        <taxon>Clostridia</taxon>
        <taxon>Eubacteriales</taxon>
        <taxon>Oscillospiraceae</taxon>
        <taxon>Acetanaerobacterium</taxon>
    </lineage>
</organism>
<dbReference type="PIRSF" id="PIRSF036483">
    <property type="entry name" value="PFK_XF0274"/>
    <property type="match status" value="1"/>
</dbReference>
<evidence type="ECO:0000259" key="7">
    <source>
        <dbReference type="Pfam" id="PF00365"/>
    </source>
</evidence>
<dbReference type="OrthoDB" id="9802503at2"/>
<evidence type="ECO:0000256" key="5">
    <source>
        <dbReference type="ARBA" id="ARBA00022842"/>
    </source>
</evidence>
<evidence type="ECO:0000313" key="9">
    <source>
        <dbReference type="Proteomes" id="UP000199182"/>
    </source>
</evidence>
<dbReference type="Gene3D" id="3.40.50.460">
    <property type="entry name" value="Phosphofructokinase domain"/>
    <property type="match status" value="1"/>
</dbReference>
<dbReference type="AlphaFoldDB" id="A0A1H0AKQ5"/>
<feature type="site" description="Important for catalytic activity; stabilizes the transition state when the phosphoryl donor is PPi" evidence="6">
    <location>
        <position position="141"/>
    </location>
</feature>
<keyword evidence="2 6" id="KW-0808">Transferase</keyword>
<dbReference type="HAMAP" id="MF_01978">
    <property type="entry name" value="Phosphofructokinase_II_B2"/>
    <property type="match status" value="1"/>
</dbReference>
<evidence type="ECO:0000256" key="2">
    <source>
        <dbReference type="ARBA" id="ARBA00022679"/>
    </source>
</evidence>
<comment type="subunit">
    <text evidence="6">Homodimer.</text>
</comment>
<comment type="cofactor">
    <cofactor evidence="1 6">
        <name>Mg(2+)</name>
        <dbReference type="ChEBI" id="CHEBI:18420"/>
    </cofactor>
</comment>
<dbReference type="Gene3D" id="3.40.50.450">
    <property type="match status" value="1"/>
</dbReference>
<dbReference type="InterPro" id="IPR035966">
    <property type="entry name" value="PKF_sf"/>
</dbReference>
<sequence length="414" mass="45441">MQKNILVAQSGGPSAAINATLAGVVLEGMRHEEIGNIYGALNGIQGVIERRLIDLKSQIKTDRQFKMLECTPSMALGSCRHKLPDYEKSPAVYEEIRKIFHEYGIGCFFYVGGNDSMDTALKLSEYFLAVNEDIRVIGLPKTIDNDLFGTDHTPGYGSAAKFIATAVAEIARDCDAYNLNSVTIVEIMGRNAGWLTAASVLPRAAGTEVPQLVYMPEVEFSLEGFLEDVRRLHAVRHTVVIAVSEGIRFADGRYVSQSEQSDHVDAFGHRYLSGAGKLLERQVANKIGCKVRSVELNILQRCSSHILSATDINEARRIGQFAVRFALQGQTGVMAGLKRISDAPYICDVVTVPIREVAGLERGFPKEWIAPSGNNLTDDVFCYLLPLIVGDVQPPTRNGIPEFFSFNKSVLSHT</sequence>
<keyword evidence="6" id="KW-0963">Cytoplasm</keyword>
<dbReference type="RefSeq" id="WP_092640151.1">
    <property type="nucleotide sequence ID" value="NZ_FNID01000016.1"/>
</dbReference>
<keyword evidence="6" id="KW-0324">Glycolysis</keyword>